<keyword evidence="5" id="KW-1185">Reference proteome</keyword>
<feature type="compositionally biased region" description="Low complexity" evidence="2">
    <location>
        <begin position="1"/>
        <end position="21"/>
    </location>
</feature>
<dbReference type="SUPFAM" id="SSF51055">
    <property type="entry name" value="Carbohydrate binding domain"/>
    <property type="match status" value="1"/>
</dbReference>
<evidence type="ECO:0000259" key="3">
    <source>
        <dbReference type="SMART" id="SM00495"/>
    </source>
</evidence>
<evidence type="ECO:0000313" key="4">
    <source>
        <dbReference type="EMBL" id="GAA1407262.1"/>
    </source>
</evidence>
<evidence type="ECO:0000256" key="2">
    <source>
        <dbReference type="SAM" id="MobiDB-lite"/>
    </source>
</evidence>
<dbReference type="Gene3D" id="2.10.10.20">
    <property type="entry name" value="Carbohydrate-binding module superfamily 5/12"/>
    <property type="match status" value="1"/>
</dbReference>
<sequence length="71" mass="7409">MTGTGSVSHTSSYSLVVSSDPGPGGGTWTPGTTYQQGDVVTWNGASYRCLQGHTAQVGWEPNIVPALWQAI</sequence>
<dbReference type="InterPro" id="IPR003610">
    <property type="entry name" value="CBM5/12"/>
</dbReference>
<reference evidence="4 5" key="1">
    <citation type="journal article" date="2019" name="Int. J. Syst. Evol. Microbiol.">
        <title>The Global Catalogue of Microorganisms (GCM) 10K type strain sequencing project: providing services to taxonomists for standard genome sequencing and annotation.</title>
        <authorList>
            <consortium name="The Broad Institute Genomics Platform"/>
            <consortium name="The Broad Institute Genome Sequencing Center for Infectious Disease"/>
            <person name="Wu L."/>
            <person name="Ma J."/>
        </authorList>
    </citation>
    <scope>NUCLEOTIDE SEQUENCE [LARGE SCALE GENOMIC DNA]</scope>
    <source>
        <strain evidence="4 5">JCM 12393</strain>
    </source>
</reference>
<dbReference type="Proteomes" id="UP001499863">
    <property type="component" value="Unassembled WGS sequence"/>
</dbReference>
<protein>
    <recommendedName>
        <fullName evidence="3">Chitin-binding type-3 domain-containing protein</fullName>
    </recommendedName>
</protein>
<dbReference type="InterPro" id="IPR036573">
    <property type="entry name" value="CBM_sf_5/12"/>
</dbReference>
<evidence type="ECO:0000256" key="1">
    <source>
        <dbReference type="ARBA" id="ARBA00022801"/>
    </source>
</evidence>
<proteinExistence type="predicted"/>
<comment type="caution">
    <text evidence="4">The sequence shown here is derived from an EMBL/GenBank/DDBJ whole genome shotgun (WGS) entry which is preliminary data.</text>
</comment>
<accession>A0ABN1YEV2</accession>
<keyword evidence="1" id="KW-0378">Hydrolase</keyword>
<feature type="region of interest" description="Disordered" evidence="2">
    <location>
        <begin position="1"/>
        <end position="34"/>
    </location>
</feature>
<gene>
    <name evidence="4" type="ORF">GCM10009639_55810</name>
</gene>
<organism evidence="4 5">
    <name type="scientific">Kitasatospora putterlickiae</name>
    <dbReference type="NCBI Taxonomy" id="221725"/>
    <lineage>
        <taxon>Bacteria</taxon>
        <taxon>Bacillati</taxon>
        <taxon>Actinomycetota</taxon>
        <taxon>Actinomycetes</taxon>
        <taxon>Kitasatosporales</taxon>
        <taxon>Streptomycetaceae</taxon>
        <taxon>Kitasatospora</taxon>
    </lineage>
</organism>
<dbReference type="EMBL" id="BAAAKJ010000322">
    <property type="protein sequence ID" value="GAA1407262.1"/>
    <property type="molecule type" value="Genomic_DNA"/>
</dbReference>
<evidence type="ECO:0000313" key="5">
    <source>
        <dbReference type="Proteomes" id="UP001499863"/>
    </source>
</evidence>
<dbReference type="Pfam" id="PF02839">
    <property type="entry name" value="CBM_5_12"/>
    <property type="match status" value="1"/>
</dbReference>
<dbReference type="CDD" id="cd12214">
    <property type="entry name" value="ChiA1_BD"/>
    <property type="match status" value="1"/>
</dbReference>
<dbReference type="SMART" id="SM00495">
    <property type="entry name" value="ChtBD3"/>
    <property type="match status" value="1"/>
</dbReference>
<feature type="domain" description="Chitin-binding type-3" evidence="3">
    <location>
        <begin position="25"/>
        <end position="71"/>
    </location>
</feature>
<name>A0ABN1YEV2_9ACTN</name>